<reference evidence="5" key="1">
    <citation type="journal article" date="2020" name="mSystems">
        <title>Genome- and Community-Level Interaction Insights into Carbon Utilization and Element Cycling Functions of Hydrothermarchaeota in Hydrothermal Sediment.</title>
        <authorList>
            <person name="Zhou Z."/>
            <person name="Liu Y."/>
            <person name="Xu W."/>
            <person name="Pan J."/>
            <person name="Luo Z.H."/>
            <person name="Li M."/>
        </authorList>
    </citation>
    <scope>NUCLEOTIDE SEQUENCE [LARGE SCALE GENOMIC DNA]</scope>
    <source>
        <strain evidence="5">SpSt-1181</strain>
    </source>
</reference>
<evidence type="ECO:0000256" key="1">
    <source>
        <dbReference type="PIRSR" id="PIRSR601310-1"/>
    </source>
</evidence>
<dbReference type="InterPro" id="IPR036265">
    <property type="entry name" value="HIT-like_sf"/>
</dbReference>
<dbReference type="Gene3D" id="3.30.428.10">
    <property type="entry name" value="HIT-like"/>
    <property type="match status" value="1"/>
</dbReference>
<dbReference type="Pfam" id="PF01230">
    <property type="entry name" value="HIT"/>
    <property type="match status" value="1"/>
</dbReference>
<dbReference type="AlphaFoldDB" id="A0A831SPW3"/>
<sequence>MVARDPDCLFCRIVSGEIPADIVYRDEFVLAFRDIQPAASQHILIIPLKHIASLNDLGDADLDIAGHILAAAGKVAAIAGIDRSGYRFVFNNGPDALQSVFHIHGHLIGGRKMGWPPFPGSEVRHG</sequence>
<evidence type="ECO:0000259" key="4">
    <source>
        <dbReference type="PROSITE" id="PS51084"/>
    </source>
</evidence>
<feature type="active site" description="Tele-AMP-histidine intermediate" evidence="1">
    <location>
        <position position="104"/>
    </location>
</feature>
<dbReference type="PANTHER" id="PTHR23089">
    <property type="entry name" value="HISTIDINE TRIAD HIT PROTEIN"/>
    <property type="match status" value="1"/>
</dbReference>
<dbReference type="CDD" id="cd01276">
    <property type="entry name" value="PKCI_related"/>
    <property type="match status" value="1"/>
</dbReference>
<organism evidence="5">
    <name type="scientific">Prosthecochloris aestuarii</name>
    <dbReference type="NCBI Taxonomy" id="1102"/>
    <lineage>
        <taxon>Bacteria</taxon>
        <taxon>Pseudomonadati</taxon>
        <taxon>Chlorobiota</taxon>
        <taxon>Chlorobiia</taxon>
        <taxon>Chlorobiales</taxon>
        <taxon>Chlorobiaceae</taxon>
        <taxon>Prosthecochloris</taxon>
    </lineage>
</organism>
<gene>
    <name evidence="5" type="ORF">ENN50_07555</name>
</gene>
<dbReference type="Proteomes" id="UP000886335">
    <property type="component" value="Unassembled WGS sequence"/>
</dbReference>
<dbReference type="EMBL" id="DSBW01000165">
    <property type="protein sequence ID" value="HED31521.1"/>
    <property type="molecule type" value="Genomic_DNA"/>
</dbReference>
<feature type="short sequence motif" description="Histidine triad motif" evidence="2 3">
    <location>
        <begin position="102"/>
        <end position="106"/>
    </location>
</feature>
<evidence type="ECO:0000256" key="3">
    <source>
        <dbReference type="PROSITE-ProRule" id="PRU00464"/>
    </source>
</evidence>
<evidence type="ECO:0000313" key="5">
    <source>
        <dbReference type="EMBL" id="HED31521.1"/>
    </source>
</evidence>
<dbReference type="PRINTS" id="PR00332">
    <property type="entry name" value="HISTRIAD"/>
</dbReference>
<evidence type="ECO:0000256" key="2">
    <source>
        <dbReference type="PIRSR" id="PIRSR601310-3"/>
    </source>
</evidence>
<name>A0A831SPW3_PROAE</name>
<dbReference type="InterPro" id="IPR001310">
    <property type="entry name" value="Histidine_triad_HIT"/>
</dbReference>
<accession>A0A831SPW3</accession>
<dbReference type="GO" id="GO:0003824">
    <property type="term" value="F:catalytic activity"/>
    <property type="evidence" value="ECO:0007669"/>
    <property type="project" value="InterPro"/>
</dbReference>
<dbReference type="InterPro" id="IPR011146">
    <property type="entry name" value="HIT-like"/>
</dbReference>
<protein>
    <submittedName>
        <fullName evidence="5">Histidine triad nucleotide-binding protein</fullName>
    </submittedName>
</protein>
<proteinExistence type="predicted"/>
<dbReference type="SUPFAM" id="SSF54197">
    <property type="entry name" value="HIT-like"/>
    <property type="match status" value="1"/>
</dbReference>
<dbReference type="PROSITE" id="PS51084">
    <property type="entry name" value="HIT_2"/>
    <property type="match status" value="1"/>
</dbReference>
<feature type="domain" description="HIT" evidence="4">
    <location>
        <begin position="9"/>
        <end position="118"/>
    </location>
</feature>
<comment type="caution">
    <text evidence="5">The sequence shown here is derived from an EMBL/GenBank/DDBJ whole genome shotgun (WGS) entry which is preliminary data.</text>
</comment>